<feature type="region of interest" description="Disordered" evidence="10">
    <location>
        <begin position="113"/>
        <end position="189"/>
    </location>
</feature>
<feature type="compositionally biased region" description="Polar residues" evidence="10">
    <location>
        <begin position="885"/>
        <end position="894"/>
    </location>
</feature>
<feature type="compositionally biased region" description="Low complexity" evidence="10">
    <location>
        <begin position="705"/>
        <end position="720"/>
    </location>
</feature>
<dbReference type="EnsemblFungi" id="PTTG_07638-t43_1">
    <property type="protein sequence ID" value="PTTG_07638-t43_1-p1"/>
    <property type="gene ID" value="PTTG_07638"/>
</dbReference>
<dbReference type="STRING" id="630390.A0A180GWV5"/>
<feature type="compositionally biased region" description="Polar residues" evidence="10">
    <location>
        <begin position="840"/>
        <end position="858"/>
    </location>
</feature>
<evidence type="ECO:0000256" key="2">
    <source>
        <dbReference type="ARBA" id="ARBA00004496"/>
    </source>
</evidence>
<evidence type="ECO:0000256" key="3">
    <source>
        <dbReference type="ARBA" id="ARBA00022490"/>
    </source>
</evidence>
<feature type="compositionally biased region" description="Pro residues" evidence="10">
    <location>
        <begin position="473"/>
        <end position="483"/>
    </location>
</feature>
<feature type="region of interest" description="Disordered" evidence="10">
    <location>
        <begin position="384"/>
        <end position="494"/>
    </location>
</feature>
<dbReference type="PANTHER" id="PTHR31169:SF8">
    <property type="entry name" value="ZINC-FINGER DOMAIN OF MONOAMINE-OXIDASE A REPRESSOR R1 PROTEIN"/>
    <property type="match status" value="1"/>
</dbReference>
<dbReference type="EMBL" id="ADAS02000014">
    <property type="protein sequence ID" value="OAV97240.1"/>
    <property type="molecule type" value="Genomic_DNA"/>
</dbReference>
<evidence type="ECO:0000256" key="5">
    <source>
        <dbReference type="ARBA" id="ARBA00022553"/>
    </source>
</evidence>
<dbReference type="GO" id="GO:0006355">
    <property type="term" value="P:regulation of DNA-templated transcription"/>
    <property type="evidence" value="ECO:0007669"/>
    <property type="project" value="InterPro"/>
</dbReference>
<dbReference type="PANTHER" id="PTHR31169">
    <property type="entry name" value="OS05G0300700 PROTEIN"/>
    <property type="match status" value="1"/>
</dbReference>
<evidence type="ECO:0000256" key="9">
    <source>
        <dbReference type="ARBA" id="ARBA00023242"/>
    </source>
</evidence>
<keyword evidence="4" id="KW-1017">Isopeptide bond</keyword>
<feature type="compositionally biased region" description="Low complexity" evidence="10">
    <location>
        <begin position="293"/>
        <end position="308"/>
    </location>
</feature>
<proteinExistence type="predicted"/>
<accession>A0A180GWV5</accession>
<feature type="region of interest" description="Disordered" evidence="10">
    <location>
        <begin position="1135"/>
        <end position="1160"/>
    </location>
</feature>
<name>A0A180GWV5_PUCT1</name>
<evidence type="ECO:0000256" key="6">
    <source>
        <dbReference type="ARBA" id="ARBA00022843"/>
    </source>
</evidence>
<keyword evidence="7" id="KW-0805">Transcription regulation</keyword>
<feature type="compositionally biased region" description="Polar residues" evidence="10">
    <location>
        <begin position="309"/>
        <end position="340"/>
    </location>
</feature>
<evidence type="ECO:0000256" key="4">
    <source>
        <dbReference type="ARBA" id="ARBA00022499"/>
    </source>
</evidence>
<feature type="compositionally biased region" description="Low complexity" evidence="10">
    <location>
        <begin position="135"/>
        <end position="158"/>
    </location>
</feature>
<feature type="compositionally biased region" description="Polar residues" evidence="10">
    <location>
        <begin position="119"/>
        <end position="134"/>
    </location>
</feature>
<feature type="region of interest" description="Disordered" evidence="10">
    <location>
        <begin position="821"/>
        <end position="894"/>
    </location>
</feature>
<feature type="region of interest" description="Disordered" evidence="10">
    <location>
        <begin position="221"/>
        <end position="349"/>
    </location>
</feature>
<feature type="compositionally biased region" description="Polar residues" evidence="10">
    <location>
        <begin position="1"/>
        <end position="20"/>
    </location>
</feature>
<dbReference type="GO" id="GO:0005737">
    <property type="term" value="C:cytoplasm"/>
    <property type="evidence" value="ECO:0007669"/>
    <property type="project" value="UniProtKB-SubCell"/>
</dbReference>
<feature type="compositionally biased region" description="Basic residues" evidence="10">
    <location>
        <begin position="274"/>
        <end position="288"/>
    </location>
</feature>
<evidence type="ECO:0000256" key="7">
    <source>
        <dbReference type="ARBA" id="ARBA00023015"/>
    </source>
</evidence>
<feature type="compositionally biased region" description="Polar residues" evidence="10">
    <location>
        <begin position="239"/>
        <end position="249"/>
    </location>
</feature>
<dbReference type="OrthoDB" id="2501489at2759"/>
<evidence type="ECO:0000259" key="11">
    <source>
        <dbReference type="Pfam" id="PF10497"/>
    </source>
</evidence>
<comment type="subcellular location">
    <subcellularLocation>
        <location evidence="2">Cytoplasm</location>
    </subcellularLocation>
    <subcellularLocation>
        <location evidence="1">Nucleus</location>
    </subcellularLocation>
</comment>
<dbReference type="InterPro" id="IPR018866">
    <property type="entry name" value="Znf-4CXXC_R1"/>
</dbReference>
<keyword evidence="9" id="KW-0539">Nucleus</keyword>
<feature type="compositionally biased region" description="Polar residues" evidence="10">
    <location>
        <begin position="422"/>
        <end position="432"/>
    </location>
</feature>
<feature type="domain" description="Zinc-finger" evidence="11">
    <location>
        <begin position="517"/>
        <end position="599"/>
    </location>
</feature>
<feature type="region of interest" description="Disordered" evidence="10">
    <location>
        <begin position="699"/>
        <end position="737"/>
    </location>
</feature>
<protein>
    <submittedName>
        <fullName evidence="13">Zf-4CXXC_R1 domain-containing protein</fullName>
    </submittedName>
</protein>
<evidence type="ECO:0000313" key="13">
    <source>
        <dbReference type="EnsemblFungi" id="PTTG_07638-t43_1-p1"/>
    </source>
</evidence>
<dbReference type="VEuPathDB" id="FungiDB:PTTG_07638"/>
<keyword evidence="3" id="KW-0963">Cytoplasm</keyword>
<evidence type="ECO:0000313" key="12">
    <source>
        <dbReference type="EMBL" id="OAV97240.1"/>
    </source>
</evidence>
<organism evidence="12">
    <name type="scientific">Puccinia triticina (isolate 1-1 / race 1 (BBBD))</name>
    <name type="common">Brown leaf rust fungus</name>
    <dbReference type="NCBI Taxonomy" id="630390"/>
    <lineage>
        <taxon>Eukaryota</taxon>
        <taxon>Fungi</taxon>
        <taxon>Dikarya</taxon>
        <taxon>Basidiomycota</taxon>
        <taxon>Pucciniomycotina</taxon>
        <taxon>Pucciniomycetes</taxon>
        <taxon>Pucciniales</taxon>
        <taxon>Pucciniaceae</taxon>
        <taxon>Puccinia</taxon>
    </lineage>
</organism>
<dbReference type="Proteomes" id="UP000005240">
    <property type="component" value="Unassembled WGS sequence"/>
</dbReference>
<feature type="region of interest" description="Disordered" evidence="10">
    <location>
        <begin position="1"/>
        <end position="29"/>
    </location>
</feature>
<evidence type="ECO:0000256" key="8">
    <source>
        <dbReference type="ARBA" id="ARBA00023163"/>
    </source>
</evidence>
<feature type="compositionally biased region" description="Low complexity" evidence="10">
    <location>
        <begin position="390"/>
        <end position="405"/>
    </location>
</feature>
<reference evidence="13 14" key="3">
    <citation type="journal article" date="2017" name="G3 (Bethesda)">
        <title>Comparative analysis highlights variable genome content of wheat rusts and divergence of the mating loci.</title>
        <authorList>
            <person name="Cuomo C.A."/>
            <person name="Bakkeren G."/>
            <person name="Khalil H.B."/>
            <person name="Panwar V."/>
            <person name="Joly D."/>
            <person name="Linning R."/>
            <person name="Sakthikumar S."/>
            <person name="Song X."/>
            <person name="Adiconis X."/>
            <person name="Fan L."/>
            <person name="Goldberg J.M."/>
            <person name="Levin J.Z."/>
            <person name="Young S."/>
            <person name="Zeng Q."/>
            <person name="Anikster Y."/>
            <person name="Bruce M."/>
            <person name="Wang M."/>
            <person name="Yin C."/>
            <person name="McCallum B."/>
            <person name="Szabo L.J."/>
            <person name="Hulbert S."/>
            <person name="Chen X."/>
            <person name="Fellers J.P."/>
        </authorList>
    </citation>
    <scope>NUCLEOTIDE SEQUENCE</scope>
    <source>
        <strain evidence="13">isolate 1-1 / race 1 (BBBD)</strain>
        <strain evidence="14">Isolate 1-1 / race 1 (BBBD)</strain>
    </source>
</reference>
<feature type="compositionally biased region" description="Pro residues" evidence="10">
    <location>
        <begin position="406"/>
        <end position="418"/>
    </location>
</feature>
<keyword evidence="8" id="KW-0804">Transcription</keyword>
<evidence type="ECO:0000256" key="1">
    <source>
        <dbReference type="ARBA" id="ARBA00004123"/>
    </source>
</evidence>
<gene>
    <name evidence="12" type="ORF">PTTG_07638</name>
</gene>
<reference evidence="12" key="1">
    <citation type="submission" date="2009-11" db="EMBL/GenBank/DDBJ databases">
        <authorList>
            <consortium name="The Broad Institute Genome Sequencing Platform"/>
            <person name="Ward D."/>
            <person name="Feldgarden M."/>
            <person name="Earl A."/>
            <person name="Young S.K."/>
            <person name="Zeng Q."/>
            <person name="Koehrsen M."/>
            <person name="Alvarado L."/>
            <person name="Berlin A."/>
            <person name="Bochicchio J."/>
            <person name="Borenstein D."/>
            <person name="Chapman S.B."/>
            <person name="Chen Z."/>
            <person name="Engels R."/>
            <person name="Freedman E."/>
            <person name="Gellesch M."/>
            <person name="Goldberg J."/>
            <person name="Griggs A."/>
            <person name="Gujja S."/>
            <person name="Heilman E."/>
            <person name="Heiman D."/>
            <person name="Hepburn T."/>
            <person name="Howarth C."/>
            <person name="Jen D."/>
            <person name="Larson L."/>
            <person name="Lewis B."/>
            <person name="Mehta T."/>
            <person name="Park D."/>
            <person name="Pearson M."/>
            <person name="Roberts A."/>
            <person name="Saif S."/>
            <person name="Shea T."/>
            <person name="Shenoy N."/>
            <person name="Sisk P."/>
            <person name="Stolte C."/>
            <person name="Sykes S."/>
            <person name="Thomson T."/>
            <person name="Walk T."/>
            <person name="White J."/>
            <person name="Yandava C."/>
            <person name="Izard J."/>
            <person name="Baranova O.V."/>
            <person name="Blanton J.M."/>
            <person name="Tanner A.C."/>
            <person name="Dewhirst F.E."/>
            <person name="Haas B."/>
            <person name="Nusbaum C."/>
            <person name="Birren B."/>
        </authorList>
    </citation>
    <scope>NUCLEOTIDE SEQUENCE [LARGE SCALE GENOMIC DNA]</scope>
    <source>
        <strain evidence="12">1-1 BBBD Race 1</strain>
    </source>
</reference>
<dbReference type="InterPro" id="IPR040221">
    <property type="entry name" value="CDCA7/CDA7L"/>
</dbReference>
<keyword evidence="5" id="KW-0597">Phosphoprotein</keyword>
<evidence type="ECO:0000313" key="14">
    <source>
        <dbReference type="Proteomes" id="UP000005240"/>
    </source>
</evidence>
<dbReference type="AlphaFoldDB" id="A0A180GWV5"/>
<reference evidence="12" key="2">
    <citation type="submission" date="2016-05" db="EMBL/GenBank/DDBJ databases">
        <title>Comparative analysis highlights variable genome content of wheat rusts and divergence of the mating loci.</title>
        <authorList>
            <person name="Cuomo C.A."/>
            <person name="Bakkeren G."/>
            <person name="Szabo L."/>
            <person name="Khalil H."/>
            <person name="Joly D."/>
            <person name="Goldberg J."/>
            <person name="Young S."/>
            <person name="Zeng Q."/>
            <person name="Fellers J."/>
        </authorList>
    </citation>
    <scope>NUCLEOTIDE SEQUENCE [LARGE SCALE GENOMIC DNA]</scope>
    <source>
        <strain evidence="12">1-1 BBBD Race 1</strain>
    </source>
</reference>
<keyword evidence="6" id="KW-0832">Ubl conjugation</keyword>
<reference evidence="13" key="4">
    <citation type="submission" date="2025-05" db="UniProtKB">
        <authorList>
            <consortium name="EnsemblFungi"/>
        </authorList>
    </citation>
    <scope>IDENTIFICATION</scope>
    <source>
        <strain evidence="13">isolate 1-1 / race 1 (BBBD)</strain>
    </source>
</reference>
<feature type="region of interest" description="Disordered" evidence="10">
    <location>
        <begin position="629"/>
        <end position="657"/>
    </location>
</feature>
<feature type="region of interest" description="Disordered" evidence="10">
    <location>
        <begin position="1062"/>
        <end position="1101"/>
    </location>
</feature>
<dbReference type="GO" id="GO:0005634">
    <property type="term" value="C:nucleus"/>
    <property type="evidence" value="ECO:0007669"/>
    <property type="project" value="UniProtKB-SubCell"/>
</dbReference>
<feature type="compositionally biased region" description="Low complexity" evidence="10">
    <location>
        <begin position="1080"/>
        <end position="1094"/>
    </location>
</feature>
<keyword evidence="14" id="KW-1185">Reference proteome</keyword>
<sequence length="1217" mass="131767">MPIVQTTNQIKHTPPLSSHTPPGLLPDPPPHLLQLALIHSANPPHPVTIPHKSILQPVCNSINPNNQPYSCVDRSLLGYPLIMWNVDPSTNKQQNNSGSPSAVTTAFQSLPKSMLPGAQSVNPETSSTPSHQSKPNSRSAHPPSSHPPSIHHPTIIRSLTRRFSPPFKPFGSKEPDTDEDSIVPLDSPINIPSSMLSSDLSSNRFRNHPNAEVIVLSATQPASRAMKASGSKPKHCESKFTTPGANQPDSPGDEVLRSFVYDSDMEMQDAPSLKRPRRKGDKSNRQKNPKPCSASQSSISDPTISSNIPQAVTFAQSPKPSRSNTRSTQPSASTSRNLLKQPSDDDEDVEMAVAPKSKLLTNGNGRAATARRALLNTGASGLVWSGGEQPSEPIPSSSTAIIASPRLPPARRPSPSDPASPTNLCGSSSSTHGEPEDEQPGVPSHESPPDIKPVKKSKTKSDPNSSRVKRPKPPSPIDPPTAPDTPAAPADGSCKVEVKRRIAALLPATEPDEYGQYESSTCHQCRVKTTRPKMICDQSQDPNCVVRVCHTCLMVRTVYADMPELRPPIFQFVPGGTMLCVKCRDICPCASCRRRRGEKEQCRRGLGSALKGFYGLTPEEREQALLRKKEKQEAARQKKEARPPSEKKAPSTAFRREVASIRGAYDDDEHGRLEHWAPLPVFPPLPKRRKKKRKRLELIEGARLDSQASDTDSDSSCSDSDSNDETDSDAQSLSSVSSFRSGARARLVLGPESFQLPLSSNTRNTLPLLTKSWRTNLSRSLKAEHSSFRKPRGHKAPVVWIKNGAMVQARKPPTTEFMQRLAQEQKGRSGSDPNLPADQPSISHPNPVPSSINQTNPLYGSIDASQLDDLDKMDISRPNYPDPTSPNGFQSSSKLNGNSAGCTCTMEHLQSSIEALDNPLVPHTEKCPLFGSDRYPQPMPMSDHLGMCSGNLNPTPPPIMEGGAVHGEFGGEMDMERFRALRTTTGDGFEPGSSPIDHQTYLASLTDEQLSAVLKEGHNEMIKQGLLPSSLNPNGMIPSKFTSQFSTGISPELISAALPLRAEHEQGSSGTEEDMAGEQGATTSSGAPGATATSGGPGLKELTEEDQEAGLIEAANWAAVWGATDGAGGFLVTKPKTHPDEDPETTMEQQQRQDDFPANPPLNLHHPATTNLPFQDSSVFDNWVHHAAGTDKELFLRAMKSRVGDEWLTDVMPLDSC</sequence>
<dbReference type="Pfam" id="PF10497">
    <property type="entry name" value="zf-4CXXC_R1"/>
    <property type="match status" value="1"/>
</dbReference>
<evidence type="ECO:0000256" key="10">
    <source>
        <dbReference type="SAM" id="MobiDB-lite"/>
    </source>
</evidence>